<proteinExistence type="predicted"/>
<evidence type="ECO:0000313" key="2">
    <source>
        <dbReference type="EMBL" id="KAF2306076.1"/>
    </source>
</evidence>
<sequence>MDVKKSTCSSLWREVSACWSKLSNGVQWSIGNGRKARFWLDCWVAEGIFLQEVANDFIPQDWLHQTVDFFVTPSGDWNWSMFSYLIPEQYILLINAILPPHQSYDSDSVLWGSSPDGSFTLKSAYALIRKDFASDNATVWRSVWRWFGPFRVNSFLWLIIHGRLLTNVERCRRHLSSSSACQLCSYCDETTLHVLRDCPFTALVWNRVFQLSGKNYSAPDSLVIRDWIFPNLVDDTAVLDGVYWCSIFGLTCWALWKRRNFFVFRAKEQSAEEVVQHIFAWTKNHFIAVNSTAVAPSRPARSFTQVSWVSPRPSWITINTDGAYKSASCSASAGGLLQDSNAVDSRFLT</sequence>
<reference evidence="2 3" key="1">
    <citation type="journal article" date="2020" name="Mol. Plant">
        <title>The Chromosome-Based Rubber Tree Genome Provides New Insights into Spurge Genome Evolution and Rubber Biosynthesis.</title>
        <authorList>
            <person name="Liu J."/>
            <person name="Shi C."/>
            <person name="Shi C.C."/>
            <person name="Li W."/>
            <person name="Zhang Q.J."/>
            <person name="Zhang Y."/>
            <person name="Li K."/>
            <person name="Lu H.F."/>
            <person name="Shi C."/>
            <person name="Zhu S.T."/>
            <person name="Xiao Z.Y."/>
            <person name="Nan H."/>
            <person name="Yue Y."/>
            <person name="Zhu X.G."/>
            <person name="Wu Y."/>
            <person name="Hong X.N."/>
            <person name="Fan G.Y."/>
            <person name="Tong Y."/>
            <person name="Zhang D."/>
            <person name="Mao C.L."/>
            <person name="Liu Y.L."/>
            <person name="Hao S.J."/>
            <person name="Liu W.Q."/>
            <person name="Lv M.Q."/>
            <person name="Zhang H.B."/>
            <person name="Liu Y."/>
            <person name="Hu-Tang G.R."/>
            <person name="Wang J.P."/>
            <person name="Wang J.H."/>
            <person name="Sun Y.H."/>
            <person name="Ni S.B."/>
            <person name="Chen W.B."/>
            <person name="Zhang X.C."/>
            <person name="Jiao Y.N."/>
            <person name="Eichler E.E."/>
            <person name="Li G.H."/>
            <person name="Liu X."/>
            <person name="Gao L.Z."/>
        </authorList>
    </citation>
    <scope>NUCLEOTIDE SEQUENCE [LARGE SCALE GENOMIC DNA]</scope>
    <source>
        <strain evidence="3">cv. GT1</strain>
        <tissue evidence="2">Leaf</tissue>
    </source>
</reference>
<gene>
    <name evidence="2" type="ORF">GH714_011197</name>
</gene>
<name>A0A6A6M182_HEVBR</name>
<dbReference type="Pfam" id="PF13966">
    <property type="entry name" value="zf-RVT"/>
    <property type="match status" value="1"/>
</dbReference>
<dbReference type="EMBL" id="JAAGAX010000008">
    <property type="protein sequence ID" value="KAF2306076.1"/>
    <property type="molecule type" value="Genomic_DNA"/>
</dbReference>
<feature type="domain" description="Reverse transcriptase zinc-binding" evidence="1">
    <location>
        <begin position="119"/>
        <end position="205"/>
    </location>
</feature>
<evidence type="ECO:0000313" key="3">
    <source>
        <dbReference type="Proteomes" id="UP000467840"/>
    </source>
</evidence>
<dbReference type="AlphaFoldDB" id="A0A6A6M182"/>
<dbReference type="InterPro" id="IPR026960">
    <property type="entry name" value="RVT-Znf"/>
</dbReference>
<evidence type="ECO:0000259" key="1">
    <source>
        <dbReference type="Pfam" id="PF13966"/>
    </source>
</evidence>
<organism evidence="2 3">
    <name type="scientific">Hevea brasiliensis</name>
    <name type="common">Para rubber tree</name>
    <name type="synonym">Siphonia brasiliensis</name>
    <dbReference type="NCBI Taxonomy" id="3981"/>
    <lineage>
        <taxon>Eukaryota</taxon>
        <taxon>Viridiplantae</taxon>
        <taxon>Streptophyta</taxon>
        <taxon>Embryophyta</taxon>
        <taxon>Tracheophyta</taxon>
        <taxon>Spermatophyta</taxon>
        <taxon>Magnoliopsida</taxon>
        <taxon>eudicotyledons</taxon>
        <taxon>Gunneridae</taxon>
        <taxon>Pentapetalae</taxon>
        <taxon>rosids</taxon>
        <taxon>fabids</taxon>
        <taxon>Malpighiales</taxon>
        <taxon>Euphorbiaceae</taxon>
        <taxon>Crotonoideae</taxon>
        <taxon>Micrandreae</taxon>
        <taxon>Hevea</taxon>
    </lineage>
</organism>
<comment type="caution">
    <text evidence="2">The sequence shown here is derived from an EMBL/GenBank/DDBJ whole genome shotgun (WGS) entry which is preliminary data.</text>
</comment>
<dbReference type="Proteomes" id="UP000467840">
    <property type="component" value="Chromosome 9"/>
</dbReference>
<protein>
    <recommendedName>
        <fullName evidence="1">Reverse transcriptase zinc-binding domain-containing protein</fullName>
    </recommendedName>
</protein>
<keyword evidence="3" id="KW-1185">Reference proteome</keyword>
<accession>A0A6A6M182</accession>